<feature type="transmembrane region" description="Helical" evidence="3">
    <location>
        <begin position="274"/>
        <end position="290"/>
    </location>
</feature>
<evidence type="ECO:0000313" key="6">
    <source>
        <dbReference type="Proteomes" id="UP001500298"/>
    </source>
</evidence>
<feature type="transmembrane region" description="Helical" evidence="3">
    <location>
        <begin position="516"/>
        <end position="536"/>
    </location>
</feature>
<feature type="transmembrane region" description="Helical" evidence="3">
    <location>
        <begin position="459"/>
        <end position="478"/>
    </location>
</feature>
<keyword evidence="2" id="KW-0201">Cytochrome c-type biogenesis</keyword>
<dbReference type="Pfam" id="PF01578">
    <property type="entry name" value="Cytochrom_C_asm"/>
    <property type="match status" value="1"/>
</dbReference>
<feature type="transmembrane region" description="Helical" evidence="3">
    <location>
        <begin position="808"/>
        <end position="828"/>
    </location>
</feature>
<keyword evidence="6" id="KW-1185">Reference proteome</keyword>
<dbReference type="InterPro" id="IPR002541">
    <property type="entry name" value="Cyt_c_assembly"/>
</dbReference>
<feature type="transmembrane region" description="Helical" evidence="3">
    <location>
        <begin position="336"/>
        <end position="356"/>
    </location>
</feature>
<name>A0ABP9DAK6_9BACT</name>
<feature type="transmembrane region" description="Helical" evidence="3">
    <location>
        <begin position="202"/>
        <end position="220"/>
    </location>
</feature>
<feature type="domain" description="Cytochrome c assembly protein" evidence="4">
    <location>
        <begin position="101"/>
        <end position="320"/>
    </location>
</feature>
<reference evidence="6" key="1">
    <citation type="journal article" date="2019" name="Int. J. Syst. Evol. Microbiol.">
        <title>The Global Catalogue of Microorganisms (GCM) 10K type strain sequencing project: providing services to taxonomists for standard genome sequencing and annotation.</title>
        <authorList>
            <consortium name="The Broad Institute Genomics Platform"/>
            <consortium name="The Broad Institute Genome Sequencing Center for Infectious Disease"/>
            <person name="Wu L."/>
            <person name="Ma J."/>
        </authorList>
    </citation>
    <scope>NUCLEOTIDE SEQUENCE [LARGE SCALE GENOMIC DNA]</scope>
    <source>
        <strain evidence="6">JCM 18326</strain>
    </source>
</reference>
<evidence type="ECO:0000256" key="3">
    <source>
        <dbReference type="SAM" id="Phobius"/>
    </source>
</evidence>
<dbReference type="PANTHER" id="PTHR43653">
    <property type="entry name" value="CYTOCHROME C ASSEMBLY PROTEIN-RELATED"/>
    <property type="match status" value="1"/>
</dbReference>
<dbReference type="RefSeq" id="WP_345369710.1">
    <property type="nucleotide sequence ID" value="NZ_BAABJX010000018.1"/>
</dbReference>
<feature type="transmembrane region" description="Helical" evidence="3">
    <location>
        <begin position="51"/>
        <end position="70"/>
    </location>
</feature>
<feature type="transmembrane region" description="Helical" evidence="3">
    <location>
        <begin position="297"/>
        <end position="316"/>
    </location>
</feature>
<dbReference type="Proteomes" id="UP001500298">
    <property type="component" value="Unassembled WGS sequence"/>
</dbReference>
<gene>
    <name evidence="5" type="primary">ccsA_1</name>
    <name evidence="5" type="ORF">GCM10023331_09920</name>
</gene>
<proteinExistence type="inferred from homology"/>
<feature type="transmembrane region" description="Helical" evidence="3">
    <location>
        <begin position="129"/>
        <end position="147"/>
    </location>
</feature>
<feature type="transmembrane region" description="Helical" evidence="3">
    <location>
        <begin position="484"/>
        <end position="504"/>
    </location>
</feature>
<dbReference type="PANTHER" id="PTHR43653:SF1">
    <property type="entry name" value="CYTOCHROME C-TYPE BIOGENESIS PROTEIN CCMF"/>
    <property type="match status" value="1"/>
</dbReference>
<feature type="transmembrane region" description="Helical" evidence="3">
    <location>
        <begin position="12"/>
        <end position="30"/>
    </location>
</feature>
<feature type="transmembrane region" description="Helical" evidence="3">
    <location>
        <begin position="232"/>
        <end position="254"/>
    </location>
</feature>
<feature type="transmembrane region" description="Helical" evidence="3">
    <location>
        <begin position="104"/>
        <end position="122"/>
    </location>
</feature>
<dbReference type="InterPro" id="IPR003567">
    <property type="entry name" value="Cyt_c_biogenesis"/>
</dbReference>
<comment type="caution">
    <text evidence="5">The sequence shown here is derived from an EMBL/GenBank/DDBJ whole genome shotgun (WGS) entry which is preliminary data.</text>
</comment>
<sequence>MIHTFVGNLGHSLIIIAFVSAILSAIAYWISSKKTQTQENKSWKLLGRAAFITHGMAVIGVVLSLFYIIYNHYYEYHYAWSHSSNNLPVEFMISCFWEGQEGSFLLWIFWHVLIGGILIKTAKSWESNVMYIFAAVQAFLVSMILGVDPWIGMNIGSDPFILLRDAISAPIFESNPNFVPNDGTGLNALLQNYWMVIHPPTLFLGFALTLVPFAFVIAGIQTGRYKEWIAPTLYWSSIAALVLGLGIMMGAYWAYETLNFGGYWNWDPVENASLVPWLILVAAVHIMIVFRKNGTGLKAAMILAVTTFLLVLYSTFLTRSGILGESSVHSFTDLGLSGQLMIYLFAFIILAIVIFVKHWNKIPEKETDSSAYSSEFWIFIGATVLSLSAFQIIFPTSIPVFNAILNGLGMDSNIAPPTDQVAFYTKFQLWFGMSIAILSGTAQFFFWKRVNDLKTLRTEISIPLAIALMLTAIIINVVKVYTFSYILLLTAGIFSVVSNGRILFKLFKTNVKLSGGAVTHIGIALMLIGILFSSGYEKIISINYEGRIYNSEFPEEMNKENLLLFRSQPKRMMEYTLTYKGPRMTSKDIPGYFDRELLMFFSDPYRAIAKENIAVNGETYVLAGDTIHIYNENIYYEIEYKKDNGDVFTLYPRIQDNEQMGLVPSPDIVSYWHGDLYTHITNLAADDETIEWSQAEQHQAHIGDTLLLHDFYVVLDGITPMKKVPGVNLGEQDVAIKFNLRVLGTTEEISPIYMIRDNSFAANPEVTNRNLGLKVSVNHINPEEEVFTFDVQTTQKDWIILKAIEKPYIGFLWIGTIVMCIGFGIVTVRRYKEFNQQEEKTAKQKETISA</sequence>
<organism evidence="5 6">
    <name type="scientific">Algivirga pacifica</name>
    <dbReference type="NCBI Taxonomy" id="1162670"/>
    <lineage>
        <taxon>Bacteria</taxon>
        <taxon>Pseudomonadati</taxon>
        <taxon>Bacteroidota</taxon>
        <taxon>Cytophagia</taxon>
        <taxon>Cytophagales</taxon>
        <taxon>Flammeovirgaceae</taxon>
        <taxon>Algivirga</taxon>
    </lineage>
</organism>
<evidence type="ECO:0000256" key="2">
    <source>
        <dbReference type="ARBA" id="ARBA00022748"/>
    </source>
</evidence>
<comment type="similarity">
    <text evidence="1">Belongs to the CcmF/CycK/Ccl1/NrfE/CcsA family.</text>
</comment>
<keyword evidence="3" id="KW-0472">Membrane</keyword>
<dbReference type="EMBL" id="BAABJX010000018">
    <property type="protein sequence ID" value="GAA4827166.1"/>
    <property type="molecule type" value="Genomic_DNA"/>
</dbReference>
<protein>
    <submittedName>
        <fullName evidence="5">Cytochrome c biogenesis protein CcsA</fullName>
    </submittedName>
</protein>
<keyword evidence="3" id="KW-0812">Transmembrane</keyword>
<evidence type="ECO:0000256" key="1">
    <source>
        <dbReference type="ARBA" id="ARBA00009186"/>
    </source>
</evidence>
<accession>A0ABP9DAK6</accession>
<dbReference type="PRINTS" id="PR01410">
    <property type="entry name" value="CCBIOGENESIS"/>
</dbReference>
<evidence type="ECO:0000259" key="4">
    <source>
        <dbReference type="Pfam" id="PF01578"/>
    </source>
</evidence>
<feature type="transmembrane region" description="Helical" evidence="3">
    <location>
        <begin position="427"/>
        <end position="447"/>
    </location>
</feature>
<feature type="transmembrane region" description="Helical" evidence="3">
    <location>
        <begin position="376"/>
        <end position="394"/>
    </location>
</feature>
<keyword evidence="3" id="KW-1133">Transmembrane helix</keyword>
<evidence type="ECO:0000313" key="5">
    <source>
        <dbReference type="EMBL" id="GAA4827166.1"/>
    </source>
</evidence>